<keyword evidence="1" id="KW-0732">Signal</keyword>
<evidence type="ECO:0008006" key="4">
    <source>
        <dbReference type="Google" id="ProtNLM"/>
    </source>
</evidence>
<name>A0A2H0CTW6_9BACT</name>
<feature type="signal peptide" evidence="1">
    <location>
        <begin position="1"/>
        <end position="21"/>
    </location>
</feature>
<comment type="caution">
    <text evidence="2">The sequence shown here is derived from an EMBL/GenBank/DDBJ whole genome shotgun (WGS) entry which is preliminary data.</text>
</comment>
<evidence type="ECO:0000256" key="1">
    <source>
        <dbReference type="SAM" id="SignalP"/>
    </source>
</evidence>
<dbReference type="EMBL" id="PCTL01000022">
    <property type="protein sequence ID" value="PIP73344.1"/>
    <property type="molecule type" value="Genomic_DNA"/>
</dbReference>
<dbReference type="AlphaFoldDB" id="A0A2H0CTW6"/>
<evidence type="ECO:0000313" key="2">
    <source>
        <dbReference type="EMBL" id="PIP73344.1"/>
    </source>
</evidence>
<dbReference type="Proteomes" id="UP000230638">
    <property type="component" value="Unassembled WGS sequence"/>
</dbReference>
<evidence type="ECO:0000313" key="3">
    <source>
        <dbReference type="Proteomes" id="UP000230638"/>
    </source>
</evidence>
<reference evidence="2 3" key="1">
    <citation type="submission" date="2017-09" db="EMBL/GenBank/DDBJ databases">
        <title>Depth-based differentiation of microbial function through sediment-hosted aquifers and enrichment of novel symbionts in the deep terrestrial subsurface.</title>
        <authorList>
            <person name="Probst A.J."/>
            <person name="Ladd B."/>
            <person name="Jarett J.K."/>
            <person name="Geller-Mcgrath D.E."/>
            <person name="Sieber C.M."/>
            <person name="Emerson J.B."/>
            <person name="Anantharaman K."/>
            <person name="Thomas B.C."/>
            <person name="Malmstrom R."/>
            <person name="Stieglmeier M."/>
            <person name="Klingl A."/>
            <person name="Woyke T."/>
            <person name="Ryan C.M."/>
            <person name="Banfield J.F."/>
        </authorList>
    </citation>
    <scope>NUCLEOTIDE SEQUENCE [LARGE SCALE GENOMIC DNA]</scope>
    <source>
        <strain evidence="2">CG22_combo_CG10-13_8_21_14_all_47_15</strain>
    </source>
</reference>
<organism evidence="2 3">
    <name type="scientific">Candidatus Lloydbacteria bacterium CG22_combo_CG10-13_8_21_14_all_47_15</name>
    <dbReference type="NCBI Taxonomy" id="1974635"/>
    <lineage>
        <taxon>Bacteria</taxon>
        <taxon>Candidatus Lloydiibacteriota</taxon>
    </lineage>
</organism>
<sequence length="234" mass="27404">MKKFFKLFFVFSCISISVITAAPKMAIGGPQSDTEKWYMPKPYFGQHITKKEHATRLSIYEILPEYVYLEPYSAGFFDKIGGLDVSTGLAHGEFLQLYAGVSKTFDITRSEYIRWNATMQTPFPSLLPFPRNEALPEFGTLDVDWSMTHKWQLSPRFSFNQYIHLRYNSDTWERDKMSSTYTARVEYEKDLWNIGVDFSARQQIPEPNYEAQADYTANISFLWRFCGLFEKCRK</sequence>
<proteinExistence type="predicted"/>
<gene>
    <name evidence="2" type="ORF">COW88_02280</name>
</gene>
<feature type="chain" id="PRO_5013587447" description="Outer membrane protein beta-barrel domain-containing protein" evidence="1">
    <location>
        <begin position="22"/>
        <end position="234"/>
    </location>
</feature>
<protein>
    <recommendedName>
        <fullName evidence="4">Outer membrane protein beta-barrel domain-containing protein</fullName>
    </recommendedName>
</protein>
<accession>A0A2H0CTW6</accession>